<dbReference type="PaxDb" id="67767-A0A0J7KL00"/>
<dbReference type="Proteomes" id="UP000036403">
    <property type="component" value="Unassembled WGS sequence"/>
</dbReference>
<evidence type="ECO:0000256" key="1">
    <source>
        <dbReference type="SAM" id="MobiDB-lite"/>
    </source>
</evidence>
<reference evidence="2 3" key="1">
    <citation type="submission" date="2015-04" db="EMBL/GenBank/DDBJ databases">
        <title>Lasius niger genome sequencing.</title>
        <authorList>
            <person name="Konorov E.A."/>
            <person name="Nikitin M.A."/>
            <person name="Kirill M.V."/>
            <person name="Chang P."/>
        </authorList>
    </citation>
    <scope>NUCLEOTIDE SEQUENCE [LARGE SCALE GENOMIC DNA]</scope>
    <source>
        <tissue evidence="2">Whole</tissue>
    </source>
</reference>
<sequence>MAMEQKDQELNLPSKGEIKASSYRCRDVPDTATSSSGEGVTGALPASASANMVTAEEFIDTNLDVGQIEGLMEASEDHLGSPLILGAPIEIDEAMEYELPCGTKRKALSSADDDGVAGAYSIKARKTRILGDESDAAPDEDEHNASDNRGCVALDSATGELMTLRSGRVCAEVNEVSLSQKKNVEEVQDTIVIENSSDDEFVVPKKMVKKKLTKKNTKDIPGKPIRKAYSSSNLDDGGASLAFEDLDSRFSREELFAMRAPNLGSRGLDYFLEVDSLRASSSNLSDRFSGKMKTYLSFAKEVIRALVEKVETTGDVSHLRARNYELSEELKASKIKEARMQKEIDDLHSAILDLRKEVRTLKDGGIFSFQGTKDSRGMTKKDSNAALSIDVGETNLGETPGCSKDEDYMNRGSD</sequence>
<comment type="caution">
    <text evidence="2">The sequence shown here is derived from an EMBL/GenBank/DDBJ whole genome shotgun (WGS) entry which is preliminary data.</text>
</comment>
<organism evidence="2 3">
    <name type="scientific">Lasius niger</name>
    <name type="common">Black garden ant</name>
    <dbReference type="NCBI Taxonomy" id="67767"/>
    <lineage>
        <taxon>Eukaryota</taxon>
        <taxon>Metazoa</taxon>
        <taxon>Ecdysozoa</taxon>
        <taxon>Arthropoda</taxon>
        <taxon>Hexapoda</taxon>
        <taxon>Insecta</taxon>
        <taxon>Pterygota</taxon>
        <taxon>Neoptera</taxon>
        <taxon>Endopterygota</taxon>
        <taxon>Hymenoptera</taxon>
        <taxon>Apocrita</taxon>
        <taxon>Aculeata</taxon>
        <taxon>Formicoidea</taxon>
        <taxon>Formicidae</taxon>
        <taxon>Formicinae</taxon>
        <taxon>Lasius</taxon>
        <taxon>Lasius</taxon>
    </lineage>
</organism>
<proteinExistence type="predicted"/>
<dbReference type="OrthoDB" id="7559042at2759"/>
<protein>
    <submittedName>
        <fullName evidence="2">Protein bicaudal d</fullName>
    </submittedName>
</protein>
<feature type="compositionally biased region" description="Basic and acidic residues" evidence="1">
    <location>
        <begin position="403"/>
        <end position="414"/>
    </location>
</feature>
<feature type="compositionally biased region" description="Basic and acidic residues" evidence="1">
    <location>
        <begin position="373"/>
        <end position="383"/>
    </location>
</feature>
<gene>
    <name evidence="2" type="ORF">RF55_9266</name>
</gene>
<dbReference type="AlphaFoldDB" id="A0A0J7KL00"/>
<feature type="region of interest" description="Disordered" evidence="1">
    <location>
        <begin position="373"/>
        <end position="414"/>
    </location>
</feature>
<evidence type="ECO:0000313" key="2">
    <source>
        <dbReference type="EMBL" id="KMQ90924.1"/>
    </source>
</evidence>
<evidence type="ECO:0000313" key="3">
    <source>
        <dbReference type="Proteomes" id="UP000036403"/>
    </source>
</evidence>
<accession>A0A0J7KL00</accession>
<feature type="region of interest" description="Disordered" evidence="1">
    <location>
        <begin position="1"/>
        <end position="43"/>
    </location>
</feature>
<keyword evidence="3" id="KW-1185">Reference proteome</keyword>
<name>A0A0J7KL00_LASNI</name>
<dbReference type="EMBL" id="LBMM01006110">
    <property type="protein sequence ID" value="KMQ90924.1"/>
    <property type="molecule type" value="Genomic_DNA"/>
</dbReference>